<protein>
    <recommendedName>
        <fullName evidence="2">Endonuclease/exonuclease/phosphatase domain-containing protein</fullName>
    </recommendedName>
</protein>
<dbReference type="Pfam" id="PF05345">
    <property type="entry name" value="He_PIG"/>
    <property type="match status" value="1"/>
</dbReference>
<dbReference type="EMBL" id="BAABRL010000004">
    <property type="protein sequence ID" value="GAA5495501.1"/>
    <property type="molecule type" value="Genomic_DNA"/>
</dbReference>
<evidence type="ECO:0000313" key="3">
    <source>
        <dbReference type="EMBL" id="GAA5495501.1"/>
    </source>
</evidence>
<evidence type="ECO:0000256" key="1">
    <source>
        <dbReference type="SAM" id="SignalP"/>
    </source>
</evidence>
<evidence type="ECO:0000259" key="2">
    <source>
        <dbReference type="Pfam" id="PF03372"/>
    </source>
</evidence>
<dbReference type="RefSeq" id="WP_346188292.1">
    <property type="nucleotide sequence ID" value="NZ_BAABRL010000004.1"/>
</dbReference>
<feature type="chain" id="PRO_5047320146" description="Endonuclease/exonuclease/phosphatase domain-containing protein" evidence="1">
    <location>
        <begin position="21"/>
        <end position="425"/>
    </location>
</feature>
<dbReference type="InterPro" id="IPR036691">
    <property type="entry name" value="Endo/exonu/phosph_ase_sf"/>
</dbReference>
<proteinExistence type="predicted"/>
<dbReference type="Gene3D" id="3.60.10.10">
    <property type="entry name" value="Endonuclease/exonuclease/phosphatase"/>
    <property type="match status" value="1"/>
</dbReference>
<keyword evidence="1" id="KW-0732">Signal</keyword>
<reference evidence="3 4" key="1">
    <citation type="submission" date="2024-02" db="EMBL/GenBank/DDBJ databases">
        <title>Rubritalea halochordaticola NBRC 107102.</title>
        <authorList>
            <person name="Ichikawa N."/>
            <person name="Katano-Makiyama Y."/>
            <person name="Hidaka K."/>
        </authorList>
    </citation>
    <scope>NUCLEOTIDE SEQUENCE [LARGE SCALE GENOMIC DNA]</scope>
    <source>
        <strain evidence="3 4">NBRC 107102</strain>
    </source>
</reference>
<dbReference type="PANTHER" id="PTHR41349">
    <property type="match status" value="1"/>
</dbReference>
<name>A0ABP9V317_9BACT</name>
<sequence length="425" mass="46335">MKTALILLITSCLAPFPAMAQTQTQTNNGIHANTPPTWVSPSFRRVHGVANTAYSGKVSAYATDLDKNDSLSFSKVDGPSWLTVATNGEISGTPTEKDSGINSFTIRATDLKGNSADATLKIPVLRLASEKVTEVKIMSFNMWQGLGWINDGYRKGLNAIILSDADVIGIQEGKNTVSSGEYILPQLARDLGWHYTPEGYWGSGIISRYPITETFKAGIATGARIKLSNSPTNQLILFNCHLHSAHPGAHEAQKAGSTVEKVLKEELRSQRHGEITTILKGMDKHLTQADKTPVLLVGDFNAPSHLDWNEETAPQHGGIGKIAWPVSTACANAKLQDSFRIIHSDPKTKPGNTWSPLYLKDPQDRIDHIYYKGSSLKPLVSQVFHTKIETTLGIWKHDVAPNIAPALNNTWPSDHAAVITTFSLN</sequence>
<feature type="domain" description="Endonuclease/exonuclease/phosphatase" evidence="2">
    <location>
        <begin position="138"/>
        <end position="415"/>
    </location>
</feature>
<dbReference type="Gene3D" id="2.60.40.10">
    <property type="entry name" value="Immunoglobulins"/>
    <property type="match status" value="1"/>
</dbReference>
<feature type="signal peptide" evidence="1">
    <location>
        <begin position="1"/>
        <end position="20"/>
    </location>
</feature>
<dbReference type="InterPro" id="IPR013783">
    <property type="entry name" value="Ig-like_fold"/>
</dbReference>
<organism evidence="3 4">
    <name type="scientific">Rubritalea halochordaticola</name>
    <dbReference type="NCBI Taxonomy" id="714537"/>
    <lineage>
        <taxon>Bacteria</taxon>
        <taxon>Pseudomonadati</taxon>
        <taxon>Verrucomicrobiota</taxon>
        <taxon>Verrucomicrobiia</taxon>
        <taxon>Verrucomicrobiales</taxon>
        <taxon>Rubritaleaceae</taxon>
        <taxon>Rubritalea</taxon>
    </lineage>
</organism>
<evidence type="ECO:0000313" key="4">
    <source>
        <dbReference type="Proteomes" id="UP001424741"/>
    </source>
</evidence>
<dbReference type="Pfam" id="PF03372">
    <property type="entry name" value="Exo_endo_phos"/>
    <property type="match status" value="1"/>
</dbReference>
<dbReference type="SUPFAM" id="SSF56219">
    <property type="entry name" value="DNase I-like"/>
    <property type="match status" value="1"/>
</dbReference>
<dbReference type="PANTHER" id="PTHR41349:SF1">
    <property type="entry name" value="PROTEIN CBG08683"/>
    <property type="match status" value="1"/>
</dbReference>
<keyword evidence="4" id="KW-1185">Reference proteome</keyword>
<dbReference type="SUPFAM" id="SSF49313">
    <property type="entry name" value="Cadherin-like"/>
    <property type="match status" value="1"/>
</dbReference>
<gene>
    <name evidence="3" type="ORF">Rhal01_01676</name>
</gene>
<accession>A0ABP9V317</accession>
<dbReference type="InterPro" id="IPR005135">
    <property type="entry name" value="Endo/exonuclease/phosphatase"/>
</dbReference>
<dbReference type="Proteomes" id="UP001424741">
    <property type="component" value="Unassembled WGS sequence"/>
</dbReference>
<dbReference type="InterPro" id="IPR015919">
    <property type="entry name" value="Cadherin-like_sf"/>
</dbReference>
<comment type="caution">
    <text evidence="3">The sequence shown here is derived from an EMBL/GenBank/DDBJ whole genome shotgun (WGS) entry which is preliminary data.</text>
</comment>